<sequence length="186" mass="21277">STGTAPKTTATASTTTSGTATTTHKQQPYSSDPFAPNYRKIFPWSEQEKAEFIATWPLPLPPNFWVVHESVEFGEYMRPTKQLQVLLRRRGLEDKFSRIMTGRDDEVEGELGTTQTETQPLDNEKEKIYEKARKLLMEADEGGELLERAEEIWRNAKVRLQSLEGKIGVERLLEVGDVVGYNWIRM</sequence>
<evidence type="ECO:0000313" key="3">
    <source>
        <dbReference type="Proteomes" id="UP000799291"/>
    </source>
</evidence>
<name>A0A6G1IUZ2_9PLEO</name>
<gene>
    <name evidence="2" type="ORF">K458DRAFT_246320</name>
</gene>
<dbReference type="AlphaFoldDB" id="A0A6G1IUZ2"/>
<feature type="region of interest" description="Disordered" evidence="1">
    <location>
        <begin position="1"/>
        <end position="34"/>
    </location>
</feature>
<dbReference type="OrthoDB" id="3788902at2759"/>
<dbReference type="EMBL" id="MU005589">
    <property type="protein sequence ID" value="KAF2681925.1"/>
    <property type="molecule type" value="Genomic_DNA"/>
</dbReference>
<feature type="non-terminal residue" evidence="2">
    <location>
        <position position="1"/>
    </location>
</feature>
<keyword evidence="3" id="KW-1185">Reference proteome</keyword>
<evidence type="ECO:0000256" key="1">
    <source>
        <dbReference type="SAM" id="MobiDB-lite"/>
    </source>
</evidence>
<feature type="compositionally biased region" description="Low complexity" evidence="1">
    <location>
        <begin position="1"/>
        <end position="23"/>
    </location>
</feature>
<feature type="non-terminal residue" evidence="2">
    <location>
        <position position="186"/>
    </location>
</feature>
<proteinExistence type="predicted"/>
<evidence type="ECO:0000313" key="2">
    <source>
        <dbReference type="EMBL" id="KAF2681925.1"/>
    </source>
</evidence>
<organism evidence="2 3">
    <name type="scientific">Lentithecium fluviatile CBS 122367</name>
    <dbReference type="NCBI Taxonomy" id="1168545"/>
    <lineage>
        <taxon>Eukaryota</taxon>
        <taxon>Fungi</taxon>
        <taxon>Dikarya</taxon>
        <taxon>Ascomycota</taxon>
        <taxon>Pezizomycotina</taxon>
        <taxon>Dothideomycetes</taxon>
        <taxon>Pleosporomycetidae</taxon>
        <taxon>Pleosporales</taxon>
        <taxon>Massarineae</taxon>
        <taxon>Lentitheciaceae</taxon>
        <taxon>Lentithecium</taxon>
    </lineage>
</organism>
<protein>
    <submittedName>
        <fullName evidence="2">Uncharacterized protein</fullName>
    </submittedName>
</protein>
<reference evidence="2" key="1">
    <citation type="journal article" date="2020" name="Stud. Mycol.">
        <title>101 Dothideomycetes genomes: a test case for predicting lifestyles and emergence of pathogens.</title>
        <authorList>
            <person name="Haridas S."/>
            <person name="Albert R."/>
            <person name="Binder M."/>
            <person name="Bloem J."/>
            <person name="Labutti K."/>
            <person name="Salamov A."/>
            <person name="Andreopoulos B."/>
            <person name="Baker S."/>
            <person name="Barry K."/>
            <person name="Bills G."/>
            <person name="Bluhm B."/>
            <person name="Cannon C."/>
            <person name="Castanera R."/>
            <person name="Culley D."/>
            <person name="Daum C."/>
            <person name="Ezra D."/>
            <person name="Gonzalez J."/>
            <person name="Henrissat B."/>
            <person name="Kuo A."/>
            <person name="Liang C."/>
            <person name="Lipzen A."/>
            <person name="Lutzoni F."/>
            <person name="Magnuson J."/>
            <person name="Mondo S."/>
            <person name="Nolan M."/>
            <person name="Ohm R."/>
            <person name="Pangilinan J."/>
            <person name="Park H.-J."/>
            <person name="Ramirez L."/>
            <person name="Alfaro M."/>
            <person name="Sun H."/>
            <person name="Tritt A."/>
            <person name="Yoshinaga Y."/>
            <person name="Zwiers L.-H."/>
            <person name="Turgeon B."/>
            <person name="Goodwin S."/>
            <person name="Spatafora J."/>
            <person name="Crous P."/>
            <person name="Grigoriev I."/>
        </authorList>
    </citation>
    <scope>NUCLEOTIDE SEQUENCE</scope>
    <source>
        <strain evidence="2">CBS 122367</strain>
    </source>
</reference>
<dbReference type="Proteomes" id="UP000799291">
    <property type="component" value="Unassembled WGS sequence"/>
</dbReference>
<accession>A0A6G1IUZ2</accession>